<evidence type="ECO:0000313" key="1">
    <source>
        <dbReference type="EMBL" id="MPM85924.1"/>
    </source>
</evidence>
<proteinExistence type="predicted"/>
<dbReference type="AlphaFoldDB" id="A0A645D9C7"/>
<dbReference type="EMBL" id="VSSQ01034096">
    <property type="protein sequence ID" value="MPM85924.1"/>
    <property type="molecule type" value="Genomic_DNA"/>
</dbReference>
<gene>
    <name evidence="1" type="ORF">SDC9_133007</name>
</gene>
<name>A0A645D9C7_9ZZZZ</name>
<protein>
    <submittedName>
        <fullName evidence="1">Uncharacterized protein</fullName>
    </submittedName>
</protein>
<reference evidence="1" key="1">
    <citation type="submission" date="2019-08" db="EMBL/GenBank/DDBJ databases">
        <authorList>
            <person name="Kucharzyk K."/>
            <person name="Murdoch R.W."/>
            <person name="Higgins S."/>
            <person name="Loffler F."/>
        </authorList>
    </citation>
    <scope>NUCLEOTIDE SEQUENCE</scope>
</reference>
<comment type="caution">
    <text evidence="1">The sequence shown here is derived from an EMBL/GenBank/DDBJ whole genome shotgun (WGS) entry which is preliminary data.</text>
</comment>
<sequence>MEQFKSGENVALLTLSSKELGSSFSIDKNNIKLIEILND</sequence>
<accession>A0A645D9C7</accession>
<organism evidence="1">
    <name type="scientific">bioreactor metagenome</name>
    <dbReference type="NCBI Taxonomy" id="1076179"/>
    <lineage>
        <taxon>unclassified sequences</taxon>
        <taxon>metagenomes</taxon>
        <taxon>ecological metagenomes</taxon>
    </lineage>
</organism>